<dbReference type="InterPro" id="IPR014044">
    <property type="entry name" value="CAP_dom"/>
</dbReference>
<dbReference type="InterPro" id="IPR035940">
    <property type="entry name" value="CAP_sf"/>
</dbReference>
<gene>
    <name evidence="2" type="ORF">ANCCAN_07061</name>
</gene>
<feature type="domain" description="SCP" evidence="1">
    <location>
        <begin position="213"/>
        <end position="370"/>
    </location>
</feature>
<proteinExistence type="predicted"/>
<reference evidence="2 3" key="1">
    <citation type="submission" date="2014-10" db="EMBL/GenBank/DDBJ databases">
        <title>Draft genome of the hookworm Ancylostoma caninum.</title>
        <authorList>
            <person name="Mitreva M."/>
        </authorList>
    </citation>
    <scope>NUCLEOTIDE SEQUENCE [LARGE SCALE GENOMIC DNA]</scope>
    <source>
        <strain evidence="2 3">Baltimore</strain>
    </source>
</reference>
<dbReference type="STRING" id="29170.A0A368GR80"/>
<dbReference type="Gene3D" id="3.40.33.10">
    <property type="entry name" value="CAP"/>
    <property type="match status" value="2"/>
</dbReference>
<dbReference type="EMBL" id="JOJR01000071">
    <property type="protein sequence ID" value="RCN46882.1"/>
    <property type="molecule type" value="Genomic_DNA"/>
</dbReference>
<dbReference type="OrthoDB" id="5847754at2759"/>
<feature type="non-terminal residue" evidence="2">
    <location>
        <position position="1"/>
    </location>
</feature>
<protein>
    <submittedName>
        <fullName evidence="2">SCP-like protein</fullName>
    </submittedName>
</protein>
<accession>A0A368GR80</accession>
<dbReference type="SMART" id="SM00198">
    <property type="entry name" value="SCP"/>
    <property type="match status" value="2"/>
</dbReference>
<sequence>FQCWNFGQTNEIRHLYLIQVNELRSKLGLGTASNKNNTMCPAGKNIYRLNWDCILENYAQKAVDQCVDKPKLDAKVEETLSMVHASKPLTTCNPTPLFKEQVKEWWSDVEKVGLNENAAFETGLENFAVLANGLSTRIGCAQKNCNGVLHMACMVYGKAATTGQAIYEVGKSCEGDYQCTTFKESKCLKKKGFKIHCFLEHCDSTQDEMNRDPAREELLKVHNQIRAATAKGEVMIGKKNKTRQCPRMKKFQKYNCDLEKKAWETAKDCSLSAEPKADNVNWFMATAENRRLAAIQAMGKWFNETETGSLDQQTGSQNLLLPKFNIAHFARMVWDTNADMGCAVANCGGKKWNVVCQYGQGVGKPGNQIYFMGPTCNQCKTTCVDGGLCP</sequence>
<keyword evidence="3" id="KW-1185">Reference proteome</keyword>
<dbReference type="InterPro" id="IPR001283">
    <property type="entry name" value="CRISP-related"/>
</dbReference>
<dbReference type="AlphaFoldDB" id="A0A368GR80"/>
<dbReference type="SUPFAM" id="SSF55797">
    <property type="entry name" value="PR-1-like"/>
    <property type="match status" value="2"/>
</dbReference>
<evidence type="ECO:0000313" key="3">
    <source>
        <dbReference type="Proteomes" id="UP000252519"/>
    </source>
</evidence>
<evidence type="ECO:0000313" key="2">
    <source>
        <dbReference type="EMBL" id="RCN46882.1"/>
    </source>
</evidence>
<name>A0A368GR80_ANCCA</name>
<dbReference type="Proteomes" id="UP000252519">
    <property type="component" value="Unassembled WGS sequence"/>
</dbReference>
<organism evidence="2 3">
    <name type="scientific">Ancylostoma caninum</name>
    <name type="common">Dog hookworm</name>
    <dbReference type="NCBI Taxonomy" id="29170"/>
    <lineage>
        <taxon>Eukaryota</taxon>
        <taxon>Metazoa</taxon>
        <taxon>Ecdysozoa</taxon>
        <taxon>Nematoda</taxon>
        <taxon>Chromadorea</taxon>
        <taxon>Rhabditida</taxon>
        <taxon>Rhabditina</taxon>
        <taxon>Rhabditomorpha</taxon>
        <taxon>Strongyloidea</taxon>
        <taxon>Ancylostomatidae</taxon>
        <taxon>Ancylostomatinae</taxon>
        <taxon>Ancylostoma</taxon>
    </lineage>
</organism>
<dbReference type="Pfam" id="PF00188">
    <property type="entry name" value="CAP"/>
    <property type="match status" value="2"/>
</dbReference>
<evidence type="ECO:0000259" key="1">
    <source>
        <dbReference type="SMART" id="SM00198"/>
    </source>
</evidence>
<feature type="domain" description="SCP" evidence="1">
    <location>
        <begin position="11"/>
        <end position="163"/>
    </location>
</feature>
<comment type="caution">
    <text evidence="2">The sequence shown here is derived from an EMBL/GenBank/DDBJ whole genome shotgun (WGS) entry which is preliminary data.</text>
</comment>
<dbReference type="PANTHER" id="PTHR10334">
    <property type="entry name" value="CYSTEINE-RICH SECRETORY PROTEIN-RELATED"/>
    <property type="match status" value="1"/>
</dbReference>
<dbReference type="CDD" id="cd05380">
    <property type="entry name" value="CAP_euk"/>
    <property type="match status" value="2"/>
</dbReference>